<dbReference type="Proteomes" id="UP000231263">
    <property type="component" value="Unassembled WGS sequence"/>
</dbReference>
<accession>A0A2M7XEP1</accession>
<evidence type="ECO:0000313" key="2">
    <source>
        <dbReference type="Proteomes" id="UP000231263"/>
    </source>
</evidence>
<organism evidence="1 2">
    <name type="scientific">Candidatus Uhrbacteria bacterium CG_4_9_14_3_um_filter_41_35</name>
    <dbReference type="NCBI Taxonomy" id="1975034"/>
    <lineage>
        <taxon>Bacteria</taxon>
        <taxon>Candidatus Uhriibacteriota</taxon>
    </lineage>
</organism>
<reference evidence="2" key="1">
    <citation type="submission" date="2017-09" db="EMBL/GenBank/DDBJ databases">
        <title>Depth-based differentiation of microbial function through sediment-hosted aquifers and enrichment of novel symbionts in the deep terrestrial subsurface.</title>
        <authorList>
            <person name="Probst A.J."/>
            <person name="Ladd B."/>
            <person name="Jarett J.K."/>
            <person name="Geller-Mcgrath D.E."/>
            <person name="Sieber C.M.K."/>
            <person name="Emerson J.B."/>
            <person name="Anantharaman K."/>
            <person name="Thomas B.C."/>
            <person name="Malmstrom R."/>
            <person name="Stieglmeier M."/>
            <person name="Klingl A."/>
            <person name="Woyke T."/>
            <person name="Ryan C.M."/>
            <person name="Banfield J.F."/>
        </authorList>
    </citation>
    <scope>NUCLEOTIDE SEQUENCE [LARGE SCALE GENOMIC DNA]</scope>
</reference>
<dbReference type="AlphaFoldDB" id="A0A2M7XEP1"/>
<proteinExistence type="predicted"/>
<evidence type="ECO:0000313" key="1">
    <source>
        <dbReference type="EMBL" id="PJA46322.1"/>
    </source>
</evidence>
<name>A0A2M7XEP1_9BACT</name>
<comment type="caution">
    <text evidence="1">The sequence shown here is derived from an EMBL/GenBank/DDBJ whole genome shotgun (WGS) entry which is preliminary data.</text>
</comment>
<sequence length="236" mass="27317">MPHPHQSFLDEFKIAISHMVPLTPPEIIVEANQLHDELLADEEASEKKIHQAMSIIGRKEYPYRKAFEELCAGDEEQRLQEAVFERLDEDVKKKVMEMTSHGVILEDYVASPLFEEQLEGDERFQVEQAIMLADEVLDNQCDDRAHKRKIAYEDLVKKHTDDANRLQGLIDRLREMAIEDPKWAGEIEGTASRLEEGWAITEKDPSEEEILKEIEYWNTVLHEEGETGDIGDMDEE</sequence>
<protein>
    <submittedName>
        <fullName evidence="1">Uncharacterized protein</fullName>
    </submittedName>
</protein>
<gene>
    <name evidence="1" type="ORF">CO173_03105</name>
</gene>
<dbReference type="EMBL" id="PFWT01000010">
    <property type="protein sequence ID" value="PJA46322.1"/>
    <property type="molecule type" value="Genomic_DNA"/>
</dbReference>